<dbReference type="OrthoDB" id="5429664at2"/>
<keyword evidence="2" id="KW-1185">Reference proteome</keyword>
<protein>
    <recommendedName>
        <fullName evidence="3">Asp23/Gls24 family envelope stress response protein</fullName>
    </recommendedName>
</protein>
<evidence type="ECO:0008006" key="3">
    <source>
        <dbReference type="Google" id="ProtNLM"/>
    </source>
</evidence>
<name>A0A346B2T2_9FIRM</name>
<organism evidence="1 2">
    <name type="scientific">Megasphaera stantonii</name>
    <dbReference type="NCBI Taxonomy" id="2144175"/>
    <lineage>
        <taxon>Bacteria</taxon>
        <taxon>Bacillati</taxon>
        <taxon>Bacillota</taxon>
        <taxon>Negativicutes</taxon>
        <taxon>Veillonellales</taxon>
        <taxon>Veillonellaceae</taxon>
        <taxon>Megasphaera</taxon>
    </lineage>
</organism>
<evidence type="ECO:0000313" key="2">
    <source>
        <dbReference type="Proteomes" id="UP000254337"/>
    </source>
</evidence>
<dbReference type="KEGG" id="meg:DKB62_10510"/>
<sequence>MKVIGFIGASGTGKSHHALDVAYDHHISCIIDDGLLIYQNRIVAGRSAKEETNRMKAVRRAIFLQQEHAQSVKDALDELQPDQLLILGTSKHMIHRICEALGLPEADSYIRIEDVSCPVEIEKARTIRINEGKHIIPVPTMELKPRFRGYLLAPIHSLLTRRNQKAPDFEHSVVRPVFSYYGKLTFSNEMLEHLIIHRLRQIDGLAKVNRLRIDKNRESEGNGLAVFLVVTVYYGENLKKLMSTIKKGLQQDIEYTTGMSFEILKITVRGVVPR</sequence>
<dbReference type="Proteomes" id="UP000254337">
    <property type="component" value="Chromosome"/>
</dbReference>
<dbReference type="EMBL" id="CP029462">
    <property type="protein sequence ID" value="AXL22425.1"/>
    <property type="molecule type" value="Genomic_DNA"/>
</dbReference>
<accession>A0A346B2T2</accession>
<gene>
    <name evidence="1" type="ORF">DKB62_10510</name>
</gene>
<reference evidence="1 2" key="1">
    <citation type="submission" date="2018-05" db="EMBL/GenBank/DDBJ databases">
        <title>Complete genome sequence of Megasphaera sp. AJH120T, isolated from the ceca of a chicken.</title>
        <authorList>
            <person name="Maki J."/>
            <person name="Looft T."/>
        </authorList>
    </citation>
    <scope>NUCLEOTIDE SEQUENCE [LARGE SCALE GENOMIC DNA]</scope>
    <source>
        <strain evidence="1 2">AJH120</strain>
    </source>
</reference>
<dbReference type="AlphaFoldDB" id="A0A346B2T2"/>
<proteinExistence type="predicted"/>
<dbReference type="RefSeq" id="WP_107195579.1">
    <property type="nucleotide sequence ID" value="NZ_CP029462.1"/>
</dbReference>
<evidence type="ECO:0000313" key="1">
    <source>
        <dbReference type="EMBL" id="AXL22425.1"/>
    </source>
</evidence>